<keyword evidence="14" id="KW-1185">Reference proteome</keyword>
<dbReference type="SUPFAM" id="SSF52540">
    <property type="entry name" value="P-loop containing nucleoside triphosphate hydrolases"/>
    <property type="match status" value="1"/>
</dbReference>
<dbReference type="GO" id="GO:0072686">
    <property type="term" value="C:mitotic spindle"/>
    <property type="evidence" value="ECO:0000318"/>
    <property type="project" value="GO_Central"/>
</dbReference>
<dbReference type="PRINTS" id="PR00380">
    <property type="entry name" value="KINESINHEAVY"/>
</dbReference>
<dbReference type="SUPFAM" id="SSF54373">
    <property type="entry name" value="FAD-linked reductases, C-terminal domain"/>
    <property type="match status" value="1"/>
</dbReference>
<dbReference type="GeneID" id="118414292"/>
<keyword evidence="8 11" id="KW-0505">Motor protein</keyword>
<evidence type="ECO:0000256" key="1">
    <source>
        <dbReference type="ARBA" id="ARBA00004245"/>
    </source>
</evidence>
<dbReference type="InterPro" id="IPR019821">
    <property type="entry name" value="Kinesin_motor_CS"/>
</dbReference>
<dbReference type="InterPro" id="IPR027417">
    <property type="entry name" value="P-loop_NTPase"/>
</dbReference>
<organism evidence="14 15">
    <name type="scientific">Branchiostoma floridae</name>
    <name type="common">Florida lancelet</name>
    <name type="synonym">Amphioxus</name>
    <dbReference type="NCBI Taxonomy" id="7739"/>
    <lineage>
        <taxon>Eukaryota</taxon>
        <taxon>Metazoa</taxon>
        <taxon>Chordata</taxon>
        <taxon>Cephalochordata</taxon>
        <taxon>Leptocardii</taxon>
        <taxon>Amphioxiformes</taxon>
        <taxon>Branchiostomatidae</taxon>
        <taxon>Branchiostoma</taxon>
    </lineage>
</organism>
<dbReference type="OrthoDB" id="3176171at2759"/>
<evidence type="ECO:0000313" key="14">
    <source>
        <dbReference type="Proteomes" id="UP000001554"/>
    </source>
</evidence>
<feature type="coiled-coil region" evidence="12">
    <location>
        <begin position="141"/>
        <end position="254"/>
    </location>
</feature>
<keyword evidence="5 11" id="KW-0547">Nucleotide-binding</keyword>
<dbReference type="GO" id="GO:0008017">
    <property type="term" value="F:microtubule binding"/>
    <property type="evidence" value="ECO:0007669"/>
    <property type="project" value="InterPro"/>
</dbReference>
<evidence type="ECO:0000256" key="9">
    <source>
        <dbReference type="ARBA" id="ARBA00023212"/>
    </source>
</evidence>
<evidence type="ECO:0000256" key="2">
    <source>
        <dbReference type="ARBA" id="ARBA00022490"/>
    </source>
</evidence>
<evidence type="ECO:0000256" key="11">
    <source>
        <dbReference type="RuleBase" id="RU000394"/>
    </source>
</evidence>
<dbReference type="OMA" id="MEVEYTM"/>
<evidence type="ECO:0000256" key="4">
    <source>
        <dbReference type="ARBA" id="ARBA00022701"/>
    </source>
</evidence>
<gene>
    <name evidence="15" type="primary">LOC118414292</name>
</gene>
<dbReference type="Pfam" id="PF00225">
    <property type="entry name" value="Kinesin"/>
    <property type="match status" value="1"/>
</dbReference>
<reference evidence="15" key="3">
    <citation type="submission" date="2025-08" db="UniProtKB">
        <authorList>
            <consortium name="RefSeq"/>
        </authorList>
    </citation>
    <scope>IDENTIFICATION</scope>
</reference>
<dbReference type="KEGG" id="bfo:118414292"/>
<dbReference type="PANTHER" id="PTHR47970">
    <property type="entry name" value="KINESIN-LIKE PROTEIN KIF11"/>
    <property type="match status" value="1"/>
</dbReference>
<evidence type="ECO:0000256" key="8">
    <source>
        <dbReference type="ARBA" id="ARBA00023175"/>
    </source>
</evidence>
<reference evidence="14" key="2">
    <citation type="journal article" date="2020" name="Nat. Ecol. Evol.">
        <title>Deeply conserved synteny resolves early events in vertebrate evolution.</title>
        <authorList>
            <person name="Simakov O."/>
            <person name="Marletaz F."/>
            <person name="Yue J.X."/>
            <person name="O'Connell B."/>
            <person name="Jenkins J."/>
            <person name="Brandt A."/>
            <person name="Calef R."/>
            <person name="Tung C.H."/>
            <person name="Huang T.K."/>
            <person name="Schmutz J."/>
            <person name="Satoh N."/>
            <person name="Yu J.K."/>
            <person name="Putnam N.H."/>
            <person name="Green R.E."/>
            <person name="Rokhsar D.S."/>
        </authorList>
    </citation>
    <scope>NUCLEOTIDE SEQUENCE [LARGE SCALE GENOMIC DNA]</scope>
    <source>
        <strain evidence="14">S238N-H82</strain>
    </source>
</reference>
<dbReference type="GO" id="GO:0005876">
    <property type="term" value="C:spindle microtubule"/>
    <property type="evidence" value="ECO:0000318"/>
    <property type="project" value="GO_Central"/>
</dbReference>
<evidence type="ECO:0000256" key="12">
    <source>
        <dbReference type="SAM" id="Coils"/>
    </source>
</evidence>
<sequence>MNAHSSRSHSVFMITVHIKETNMDGEELLKIGKLNLVDLAGSENIGRSGAVNQRAREAGNINQSLLTLGRVITALVEHAPHVPYRESKLTRLLQDSLGGRTKTSIIATISPASSNLEETLSTLDYAHRAKNITNRPEVNQKLSKKCLIKEYTEEIERLRRDLVACREKNGVFVSPENYTNMETTIRVQQEQIKEKEDRIGFLQEEINKIETLFKETDAELAKRSSQLEVTQRTLQRTSKSLQRTKENLAKTKQDRDEKDYLVQQHVTTEGKLYGQASQLLDTADSSLGDVEGLHQKLDRKKDVETHNKYCQDQFQERFQASLTEMQHRVEENANAQWNTCTSLVSDLGECLTNQTHDVNTLNSQVTQMVEILKQGLVDVTATQQKERESWKNWAENTKAAVSNYKEQEVSAIQSLLSGSLLPGILDLLKGVETSLHRTQENLARHVEAQKVAIRSSADSLQSDLRAMERNIKEQLELMDSQLMGSIQSIENIESQQREVQVMQEDFEVQLQKMLASQQALLASHQASMKRHQESLVGRTEQMKTDLTSIKQIPDTLSTTVHSSTNQTAERLQQHMSGITSEATNFLQEQTTNFEQDVQLGARCEEKLIAVQDQMTVFVQERQKSVEEHNRFLLNRVDAQIQVVEKTQERHGQVVEEIIEKQQSSKEALLTTISTQLTQTTAHVETMKGVIMGHSDVIVASSNQTRKELQQRGEEVTDFLSKDIKVDMPTGTTPQRKEWTYPKVLSQTDPHDELLQKFRLEETAKLMEIGENEPLPEDSDCELDVNESNPKTPEEWYKKTYCFYIDSKAPKTLLGWISGKEAEYMETLSEEEISNTFLSLLKKFTGKDDIPKPVRTMITRWGSDALTCGSYSYIHVGEKGDDISTVAEPLYRDNTEVPAVQFAGEATHSEFFSTVHGAYLSGQREANRLVNLYGNSENRARKS</sequence>
<dbReference type="InterPro" id="IPR002937">
    <property type="entry name" value="Amino_oxidase"/>
</dbReference>
<dbReference type="InterPro" id="IPR036961">
    <property type="entry name" value="Kinesin_motor_dom_sf"/>
</dbReference>
<dbReference type="InterPro" id="IPR001752">
    <property type="entry name" value="Kinesin_motor_dom"/>
</dbReference>
<dbReference type="GO" id="GO:0090307">
    <property type="term" value="P:mitotic spindle assembly"/>
    <property type="evidence" value="ECO:0000318"/>
    <property type="project" value="GO_Central"/>
</dbReference>
<keyword evidence="4 11" id="KW-0493">Microtubule</keyword>
<keyword evidence="6" id="KW-0274">FAD</keyword>
<dbReference type="SUPFAM" id="SSF51905">
    <property type="entry name" value="FAD/NAD(P)-binding domain"/>
    <property type="match status" value="1"/>
</dbReference>
<dbReference type="GO" id="GO:0007018">
    <property type="term" value="P:microtubule-based movement"/>
    <property type="evidence" value="ECO:0007669"/>
    <property type="project" value="InterPro"/>
</dbReference>
<dbReference type="GO" id="GO:0005634">
    <property type="term" value="C:nucleus"/>
    <property type="evidence" value="ECO:0000318"/>
    <property type="project" value="GO_Central"/>
</dbReference>
<dbReference type="GO" id="GO:0016491">
    <property type="term" value="F:oxidoreductase activity"/>
    <property type="evidence" value="ECO:0007669"/>
    <property type="project" value="InterPro"/>
</dbReference>
<comment type="similarity">
    <text evidence="10 11">Belongs to the TRAFAC class myosin-kinesin ATPase superfamily. Kinesin family.</text>
</comment>
<dbReference type="Pfam" id="PF01593">
    <property type="entry name" value="Amino_oxidase"/>
    <property type="match status" value="1"/>
</dbReference>
<dbReference type="AlphaFoldDB" id="A0A9J7L1G2"/>
<protein>
    <recommendedName>
        <fullName evidence="11">Kinesin-like protein</fullName>
    </recommendedName>
</protein>
<dbReference type="Gene3D" id="3.90.660.10">
    <property type="match status" value="1"/>
</dbReference>
<dbReference type="GO" id="GO:0008574">
    <property type="term" value="F:plus-end-directed microtubule motor activity"/>
    <property type="evidence" value="ECO:0000318"/>
    <property type="project" value="GO_Central"/>
</dbReference>
<dbReference type="InterPro" id="IPR036188">
    <property type="entry name" value="FAD/NAD-bd_sf"/>
</dbReference>
<dbReference type="PROSITE" id="PS00411">
    <property type="entry name" value="KINESIN_MOTOR_1"/>
    <property type="match status" value="1"/>
</dbReference>
<dbReference type="InterPro" id="IPR047149">
    <property type="entry name" value="KIF11-like"/>
</dbReference>
<keyword evidence="7 11" id="KW-0067">ATP-binding</keyword>
<dbReference type="SMART" id="SM00129">
    <property type="entry name" value="KISc"/>
    <property type="match status" value="1"/>
</dbReference>
<evidence type="ECO:0000259" key="13">
    <source>
        <dbReference type="PROSITE" id="PS50067"/>
    </source>
</evidence>
<dbReference type="PROSITE" id="PS50067">
    <property type="entry name" value="KINESIN_MOTOR_2"/>
    <property type="match status" value="1"/>
</dbReference>
<evidence type="ECO:0000256" key="7">
    <source>
        <dbReference type="ARBA" id="ARBA00022840"/>
    </source>
</evidence>
<comment type="subcellular location">
    <subcellularLocation>
        <location evidence="1">Cytoplasm</location>
        <location evidence="1">Cytoskeleton</location>
    </subcellularLocation>
</comment>
<keyword evidence="9" id="KW-0206">Cytoskeleton</keyword>
<keyword evidence="2" id="KW-0963">Cytoplasm</keyword>
<accession>A0A9J7L1G2</accession>
<reference evidence="15" key="1">
    <citation type="journal article" date="2016" name="Genome Biol. Evol.">
        <title>Conserved non-coding elements in the most distant genera of cephalochordates: the Goldilocks principle.</title>
        <authorList>
            <person name="Yue J.X."/>
            <person name="Kozmikova I."/>
            <person name="Ono H."/>
            <person name="Nossa C.W."/>
            <person name="Kozmik Z."/>
            <person name="Putnam N.H."/>
            <person name="Yu J.K."/>
            <person name="Holland L.Z."/>
        </authorList>
    </citation>
    <scope>NUCLEOTIDE SEQUENCE</scope>
</reference>
<dbReference type="PANTHER" id="PTHR47970:SF12">
    <property type="entry name" value="KINESIN FAMILY MEMBER 11"/>
    <property type="match status" value="1"/>
</dbReference>
<evidence type="ECO:0000256" key="3">
    <source>
        <dbReference type="ARBA" id="ARBA00022630"/>
    </source>
</evidence>
<name>A0A9J7L1G2_BRAFL</name>
<evidence type="ECO:0000256" key="10">
    <source>
        <dbReference type="PROSITE-ProRule" id="PRU00283"/>
    </source>
</evidence>
<dbReference type="Gene3D" id="3.40.850.10">
    <property type="entry name" value="Kinesin motor domain"/>
    <property type="match status" value="1"/>
</dbReference>
<evidence type="ECO:0000256" key="5">
    <source>
        <dbReference type="ARBA" id="ARBA00022741"/>
    </source>
</evidence>
<dbReference type="Proteomes" id="UP000001554">
    <property type="component" value="Chromosome 4"/>
</dbReference>
<dbReference type="RefSeq" id="XP_035674127.1">
    <property type="nucleotide sequence ID" value="XM_035818234.1"/>
</dbReference>
<comment type="caution">
    <text evidence="10">Lacks conserved residue(s) required for the propagation of feature annotation.</text>
</comment>
<dbReference type="GO" id="GO:0005524">
    <property type="term" value="F:ATP binding"/>
    <property type="evidence" value="ECO:0007669"/>
    <property type="project" value="UniProtKB-KW"/>
</dbReference>
<dbReference type="Gene3D" id="3.50.50.60">
    <property type="entry name" value="FAD/NAD(P)-binding domain"/>
    <property type="match status" value="1"/>
</dbReference>
<evidence type="ECO:0000313" key="15">
    <source>
        <dbReference type="RefSeq" id="XP_035674127.1"/>
    </source>
</evidence>
<keyword evidence="12" id="KW-0175">Coiled coil</keyword>
<proteinExistence type="inferred from homology"/>
<evidence type="ECO:0000256" key="6">
    <source>
        <dbReference type="ARBA" id="ARBA00022827"/>
    </source>
</evidence>
<dbReference type="GO" id="GO:0051231">
    <property type="term" value="P:spindle elongation"/>
    <property type="evidence" value="ECO:0000318"/>
    <property type="project" value="GO_Central"/>
</dbReference>
<keyword evidence="3" id="KW-0285">Flavoprotein</keyword>
<feature type="domain" description="Kinesin motor" evidence="13">
    <location>
        <begin position="1"/>
        <end position="132"/>
    </location>
</feature>